<keyword evidence="3" id="KW-1185">Reference proteome</keyword>
<keyword evidence="1" id="KW-0812">Transmembrane</keyword>
<keyword evidence="1" id="KW-1133">Transmembrane helix</keyword>
<evidence type="ECO:0000256" key="1">
    <source>
        <dbReference type="SAM" id="Phobius"/>
    </source>
</evidence>
<dbReference type="EMBL" id="JAOYFB010000005">
    <property type="protein sequence ID" value="KAK4015479.1"/>
    <property type="molecule type" value="Genomic_DNA"/>
</dbReference>
<reference evidence="2 3" key="1">
    <citation type="journal article" date="2023" name="Nucleic Acids Res.">
        <title>The hologenome of Daphnia magna reveals possible DNA methylation and microbiome-mediated evolution of the host genome.</title>
        <authorList>
            <person name="Chaturvedi A."/>
            <person name="Li X."/>
            <person name="Dhandapani V."/>
            <person name="Marshall H."/>
            <person name="Kissane S."/>
            <person name="Cuenca-Cambronero M."/>
            <person name="Asole G."/>
            <person name="Calvet F."/>
            <person name="Ruiz-Romero M."/>
            <person name="Marangio P."/>
            <person name="Guigo R."/>
            <person name="Rago D."/>
            <person name="Mirbahai L."/>
            <person name="Eastwood N."/>
            <person name="Colbourne J.K."/>
            <person name="Zhou J."/>
            <person name="Mallon E."/>
            <person name="Orsini L."/>
        </authorList>
    </citation>
    <scope>NUCLEOTIDE SEQUENCE [LARGE SCALE GENOMIC DNA]</scope>
    <source>
        <strain evidence="2">LRV0_1</strain>
    </source>
</reference>
<organism evidence="2 3">
    <name type="scientific">Daphnia magna</name>
    <dbReference type="NCBI Taxonomy" id="35525"/>
    <lineage>
        <taxon>Eukaryota</taxon>
        <taxon>Metazoa</taxon>
        <taxon>Ecdysozoa</taxon>
        <taxon>Arthropoda</taxon>
        <taxon>Crustacea</taxon>
        <taxon>Branchiopoda</taxon>
        <taxon>Diplostraca</taxon>
        <taxon>Cladocera</taxon>
        <taxon>Anomopoda</taxon>
        <taxon>Daphniidae</taxon>
        <taxon>Daphnia</taxon>
    </lineage>
</organism>
<keyword evidence="1" id="KW-0472">Membrane</keyword>
<protein>
    <submittedName>
        <fullName evidence="2">Uncharacterized protein</fullName>
    </submittedName>
</protein>
<comment type="caution">
    <text evidence="2">The sequence shown here is derived from an EMBL/GenBank/DDBJ whole genome shotgun (WGS) entry which is preliminary data.</text>
</comment>
<accession>A0ABQ9ZRD1</accession>
<gene>
    <name evidence="2" type="ORF">OUZ56_030457</name>
</gene>
<evidence type="ECO:0000313" key="3">
    <source>
        <dbReference type="Proteomes" id="UP001234178"/>
    </source>
</evidence>
<name>A0ABQ9ZRD1_9CRUS</name>
<dbReference type="Proteomes" id="UP001234178">
    <property type="component" value="Unassembled WGS sequence"/>
</dbReference>
<proteinExistence type="predicted"/>
<evidence type="ECO:0000313" key="2">
    <source>
        <dbReference type="EMBL" id="KAK4015479.1"/>
    </source>
</evidence>
<feature type="transmembrane region" description="Helical" evidence="1">
    <location>
        <begin position="43"/>
        <end position="64"/>
    </location>
</feature>
<sequence>MSVWCEYNSVQNFEVPTTDSRIIKSIRFGIVYFQTQTDDYIQAYFYFVIAVTILILLTLLAPSLDDTMETDSFRTATSRIFTGPSSQGLYIACAERILMQELLDV</sequence>